<dbReference type="EMBL" id="JBITWC010000003">
    <property type="protein sequence ID" value="MFI8748798.1"/>
    <property type="molecule type" value="Genomic_DNA"/>
</dbReference>
<dbReference type="RefSeq" id="WP_399841754.1">
    <property type="nucleotide sequence ID" value="NZ_JBITWC010000003.1"/>
</dbReference>
<keyword evidence="1" id="KW-0472">Membrane</keyword>
<sequence>MKAGPKTRRSAETVGGAAAIVAAWLLSLTGVAVPDHVLQAFTILFMVVAARVGDHDA</sequence>
<gene>
    <name evidence="2" type="ORF">ACIGG6_02160</name>
</gene>
<comment type="caution">
    <text evidence="2">The sequence shown here is derived from an EMBL/GenBank/DDBJ whole genome shotgun (WGS) entry which is preliminary data.</text>
</comment>
<evidence type="ECO:0000256" key="1">
    <source>
        <dbReference type="SAM" id="Phobius"/>
    </source>
</evidence>
<protein>
    <submittedName>
        <fullName evidence="2">Uncharacterized protein</fullName>
    </submittedName>
</protein>
<name>A0ABW8BQF2_9GAMM</name>
<proteinExistence type="predicted"/>
<evidence type="ECO:0000313" key="2">
    <source>
        <dbReference type="EMBL" id="MFI8748798.1"/>
    </source>
</evidence>
<organism evidence="2 3">
    <name type="scientific">Vreelandella lionensis</name>
    <dbReference type="NCBI Taxonomy" id="1144478"/>
    <lineage>
        <taxon>Bacteria</taxon>
        <taxon>Pseudomonadati</taxon>
        <taxon>Pseudomonadota</taxon>
        <taxon>Gammaproteobacteria</taxon>
        <taxon>Oceanospirillales</taxon>
        <taxon>Halomonadaceae</taxon>
        <taxon>Vreelandella</taxon>
    </lineage>
</organism>
<dbReference type="Proteomes" id="UP001614338">
    <property type="component" value="Unassembled WGS sequence"/>
</dbReference>
<keyword evidence="1" id="KW-0812">Transmembrane</keyword>
<accession>A0ABW8BQF2</accession>
<feature type="transmembrane region" description="Helical" evidence="1">
    <location>
        <begin position="37"/>
        <end position="53"/>
    </location>
</feature>
<feature type="transmembrane region" description="Helical" evidence="1">
    <location>
        <begin position="12"/>
        <end position="31"/>
    </location>
</feature>
<keyword evidence="1" id="KW-1133">Transmembrane helix</keyword>
<keyword evidence="3" id="KW-1185">Reference proteome</keyword>
<evidence type="ECO:0000313" key="3">
    <source>
        <dbReference type="Proteomes" id="UP001614338"/>
    </source>
</evidence>
<reference evidence="2 3" key="1">
    <citation type="submission" date="2024-10" db="EMBL/GenBank/DDBJ databases">
        <title>The Natural Products Discovery Center: Release of the First 8490 Sequenced Strains for Exploring Actinobacteria Biosynthetic Diversity.</title>
        <authorList>
            <person name="Kalkreuter E."/>
            <person name="Kautsar S.A."/>
            <person name="Yang D."/>
            <person name="Bader C.D."/>
            <person name="Teijaro C.N."/>
            <person name="Fluegel L."/>
            <person name="Davis C.M."/>
            <person name="Simpson J.R."/>
            <person name="Lauterbach L."/>
            <person name="Steele A.D."/>
            <person name="Gui C."/>
            <person name="Meng S."/>
            <person name="Li G."/>
            <person name="Viehrig K."/>
            <person name="Ye F."/>
            <person name="Su P."/>
            <person name="Kiefer A.F."/>
            <person name="Nichols A."/>
            <person name="Cepeda A.J."/>
            <person name="Yan W."/>
            <person name="Fan B."/>
            <person name="Jiang Y."/>
            <person name="Adhikari A."/>
            <person name="Zheng C.-J."/>
            <person name="Schuster L."/>
            <person name="Cowan T.M."/>
            <person name="Smanski M.J."/>
            <person name="Chevrette M.G."/>
            <person name="De Carvalho L.P.S."/>
            <person name="Shen B."/>
        </authorList>
    </citation>
    <scope>NUCLEOTIDE SEQUENCE [LARGE SCALE GENOMIC DNA]</scope>
    <source>
        <strain evidence="2 3">NPDC077409</strain>
    </source>
</reference>